<dbReference type="Proteomes" id="UP001374535">
    <property type="component" value="Chromosome 2"/>
</dbReference>
<dbReference type="AlphaFoldDB" id="A0AAQ3S9Z5"/>
<sequence>MPFSGKKVTLAQLSESDKKVLRNEFKKEMFPEFRDELLAEIKSEMASLGLAFQVPPKGASHLASTKGSCPLPEESGDGVDVPVDCELYVDDPHLHLVALGKIKSLLNHLNLHPHS</sequence>
<keyword evidence="2" id="KW-1185">Reference proteome</keyword>
<accession>A0AAQ3S9Z5</accession>
<dbReference type="EMBL" id="CP144699">
    <property type="protein sequence ID" value="WVZ21211.1"/>
    <property type="molecule type" value="Genomic_DNA"/>
</dbReference>
<protein>
    <submittedName>
        <fullName evidence="1">Uncharacterized protein</fullName>
    </submittedName>
</protein>
<evidence type="ECO:0000313" key="1">
    <source>
        <dbReference type="EMBL" id="WVZ21211.1"/>
    </source>
</evidence>
<evidence type="ECO:0000313" key="2">
    <source>
        <dbReference type="Proteomes" id="UP001374535"/>
    </source>
</evidence>
<organism evidence="1 2">
    <name type="scientific">Vigna mungo</name>
    <name type="common">Black gram</name>
    <name type="synonym">Phaseolus mungo</name>
    <dbReference type="NCBI Taxonomy" id="3915"/>
    <lineage>
        <taxon>Eukaryota</taxon>
        <taxon>Viridiplantae</taxon>
        <taxon>Streptophyta</taxon>
        <taxon>Embryophyta</taxon>
        <taxon>Tracheophyta</taxon>
        <taxon>Spermatophyta</taxon>
        <taxon>Magnoliopsida</taxon>
        <taxon>eudicotyledons</taxon>
        <taxon>Gunneridae</taxon>
        <taxon>Pentapetalae</taxon>
        <taxon>rosids</taxon>
        <taxon>fabids</taxon>
        <taxon>Fabales</taxon>
        <taxon>Fabaceae</taxon>
        <taxon>Papilionoideae</taxon>
        <taxon>50 kb inversion clade</taxon>
        <taxon>NPAAA clade</taxon>
        <taxon>indigoferoid/millettioid clade</taxon>
        <taxon>Phaseoleae</taxon>
        <taxon>Vigna</taxon>
    </lineage>
</organism>
<reference evidence="1 2" key="1">
    <citation type="journal article" date="2023" name="Life. Sci Alliance">
        <title>Evolutionary insights into 3D genome organization and epigenetic landscape of Vigna mungo.</title>
        <authorList>
            <person name="Junaid A."/>
            <person name="Singh B."/>
            <person name="Bhatia S."/>
        </authorList>
    </citation>
    <scope>NUCLEOTIDE SEQUENCE [LARGE SCALE GENOMIC DNA]</scope>
    <source>
        <strain evidence="1">Urdbean</strain>
    </source>
</reference>
<proteinExistence type="predicted"/>
<gene>
    <name evidence="1" type="ORF">V8G54_008533</name>
</gene>
<name>A0AAQ3S9Z5_VIGMU</name>